<feature type="coiled-coil region" evidence="9">
    <location>
        <begin position="289"/>
        <end position="316"/>
    </location>
</feature>
<dbReference type="PANTHER" id="PTHR30386">
    <property type="entry name" value="MEMBRANE FUSION SUBUNIT OF EMRAB-TOLC MULTIDRUG EFFLUX PUMP"/>
    <property type="match status" value="1"/>
</dbReference>
<evidence type="ECO:0000256" key="3">
    <source>
        <dbReference type="ARBA" id="ARBA00022448"/>
    </source>
</evidence>
<keyword evidence="4" id="KW-1003">Cell membrane</keyword>
<dbReference type="PRINTS" id="PR01490">
    <property type="entry name" value="RTXTOXIND"/>
</dbReference>
<dbReference type="Pfam" id="PF26002">
    <property type="entry name" value="Beta-barrel_AprE"/>
    <property type="match status" value="1"/>
</dbReference>
<reference evidence="11 12" key="1">
    <citation type="submission" date="2022-04" db="EMBL/GenBank/DDBJ databases">
        <title>Positive selection, recombination, and allopatry shape intraspecific diversity of widespread and dominant cyanobacteria.</title>
        <authorList>
            <person name="Wei J."/>
            <person name="Shu W."/>
            <person name="Hu C."/>
        </authorList>
    </citation>
    <scope>NUCLEOTIDE SEQUENCE [LARGE SCALE GENOMIC DNA]</scope>
    <source>
        <strain evidence="11 12">AS-A4</strain>
    </source>
</reference>
<proteinExistence type="inferred from homology"/>
<evidence type="ECO:0000313" key="12">
    <source>
        <dbReference type="Proteomes" id="UP001476950"/>
    </source>
</evidence>
<keyword evidence="6" id="KW-0812">Transmembrane</keyword>
<dbReference type="Proteomes" id="UP001476950">
    <property type="component" value="Unassembled WGS sequence"/>
</dbReference>
<dbReference type="RefSeq" id="WP_190450078.1">
    <property type="nucleotide sequence ID" value="NZ_JAMPLM010000008.1"/>
</dbReference>
<evidence type="ECO:0000256" key="4">
    <source>
        <dbReference type="ARBA" id="ARBA00022475"/>
    </source>
</evidence>
<evidence type="ECO:0000256" key="8">
    <source>
        <dbReference type="ARBA" id="ARBA00023136"/>
    </source>
</evidence>
<evidence type="ECO:0000256" key="1">
    <source>
        <dbReference type="ARBA" id="ARBA00004377"/>
    </source>
</evidence>
<comment type="subcellular location">
    <subcellularLocation>
        <location evidence="1">Cell inner membrane</location>
        <topology evidence="1">Single-pass membrane protein</topology>
    </subcellularLocation>
</comment>
<evidence type="ECO:0000259" key="10">
    <source>
        <dbReference type="Pfam" id="PF26002"/>
    </source>
</evidence>
<dbReference type="InterPro" id="IPR058982">
    <property type="entry name" value="Beta-barrel_AprE"/>
</dbReference>
<keyword evidence="5" id="KW-0997">Cell inner membrane</keyword>
<dbReference type="PANTHER" id="PTHR30386:SF26">
    <property type="entry name" value="TRANSPORT PROTEIN COMB"/>
    <property type="match status" value="1"/>
</dbReference>
<evidence type="ECO:0000256" key="6">
    <source>
        <dbReference type="ARBA" id="ARBA00022692"/>
    </source>
</evidence>
<evidence type="ECO:0000256" key="5">
    <source>
        <dbReference type="ARBA" id="ARBA00022519"/>
    </source>
</evidence>
<keyword evidence="7" id="KW-1133">Transmembrane helix</keyword>
<dbReference type="Gene3D" id="2.40.50.100">
    <property type="match status" value="1"/>
</dbReference>
<evidence type="ECO:0000256" key="7">
    <source>
        <dbReference type="ARBA" id="ARBA00022989"/>
    </source>
</evidence>
<evidence type="ECO:0000313" key="11">
    <source>
        <dbReference type="EMBL" id="MEP1059024.1"/>
    </source>
</evidence>
<keyword evidence="8" id="KW-0472">Membrane</keyword>
<keyword evidence="9" id="KW-0175">Coiled coil</keyword>
<dbReference type="InterPro" id="IPR010129">
    <property type="entry name" value="T1SS_HlyD"/>
</dbReference>
<dbReference type="Gene3D" id="2.40.30.170">
    <property type="match status" value="1"/>
</dbReference>
<gene>
    <name evidence="11" type="ORF">NDI38_11310</name>
</gene>
<keyword evidence="12" id="KW-1185">Reference proteome</keyword>
<keyword evidence="3" id="KW-0813">Transport</keyword>
<comment type="caution">
    <text evidence="11">The sequence shown here is derived from an EMBL/GenBank/DDBJ whole genome shotgun (WGS) entry which is preliminary data.</text>
</comment>
<evidence type="ECO:0000256" key="9">
    <source>
        <dbReference type="SAM" id="Coils"/>
    </source>
</evidence>
<organism evidence="11 12">
    <name type="scientific">Stenomitos frigidus AS-A4</name>
    <dbReference type="NCBI Taxonomy" id="2933935"/>
    <lineage>
        <taxon>Bacteria</taxon>
        <taxon>Bacillati</taxon>
        <taxon>Cyanobacteriota</taxon>
        <taxon>Cyanophyceae</taxon>
        <taxon>Leptolyngbyales</taxon>
        <taxon>Leptolyngbyaceae</taxon>
        <taxon>Stenomitos</taxon>
    </lineage>
</organism>
<dbReference type="NCBIfam" id="TIGR01843">
    <property type="entry name" value="type_I_hlyD"/>
    <property type="match status" value="1"/>
</dbReference>
<name>A0ABV0KL67_9CYAN</name>
<dbReference type="SUPFAM" id="SSF111369">
    <property type="entry name" value="HlyD-like secretion proteins"/>
    <property type="match status" value="1"/>
</dbReference>
<dbReference type="InterPro" id="IPR050739">
    <property type="entry name" value="MFP"/>
</dbReference>
<accession>A0ABV0KL67</accession>
<dbReference type="EMBL" id="JAMPLM010000008">
    <property type="protein sequence ID" value="MEP1059024.1"/>
    <property type="molecule type" value="Genomic_DNA"/>
</dbReference>
<protein>
    <submittedName>
        <fullName evidence="11">HlyD family secretion protein</fullName>
    </submittedName>
</protein>
<evidence type="ECO:0000256" key="2">
    <source>
        <dbReference type="ARBA" id="ARBA00009477"/>
    </source>
</evidence>
<comment type="similarity">
    <text evidence="2">Belongs to the membrane fusion protein (MFP) (TC 8.A.1) family.</text>
</comment>
<sequence length="490" mass="55016">MTRHWLANPFEALQKHYRKKLDQVEQNLEIKTITLPPIAPWTKLITQVILVGIAAGAGWSIVARVDVVVTATGKLEPLSQSQIIQSRAGGVVTAVLVREGQEVKQGQLLMQLDKTALYNQLQELLLQRDRLVKEIAVLRTVREGRSMESLGKHWAGMPPELMNQVQMRMLLVAQLSGNPSNLSPEQRQRYDLFERQWRDRQYIGNLQEADIQAKINETNAQRTQTEFQLQTEQELIARLKPLVDQGAISRITLLQRNVGVSELQSQRTQNFLKKQQLEISRVQTRAEEGRTMNEMLQDLQRQLAELDTRFDTTIKDSQQQLIAINSKLSQVQLDLKAQDLRAPTDGVVFELGPKLPGVVSQAGQTLLQVVPNEALTAQVKVANADIANVHVGMPVDVRVDAYPFTEYGSLKGIVSKVGSEAVKLSEQAPGATVFPIEVRLDRQFIERKSKRLPLTPGMSIAALVKVRQRAPITYVTEEITKAFDGLKSVR</sequence>
<feature type="domain" description="AprE-like beta-barrel" evidence="10">
    <location>
        <begin position="375"/>
        <end position="466"/>
    </location>
</feature>